<dbReference type="InterPro" id="IPR046341">
    <property type="entry name" value="SET_dom_sf"/>
</dbReference>
<dbReference type="PANTHER" id="PTHR13271:SF147">
    <property type="entry name" value="PROTEIN-LYSINE N-METHYLTRANSFERASE EFM1-RELATED"/>
    <property type="match status" value="1"/>
</dbReference>
<accession>A0A8H5MBG3</accession>
<dbReference type="GO" id="GO:0005634">
    <property type="term" value="C:nucleus"/>
    <property type="evidence" value="ECO:0007669"/>
    <property type="project" value="TreeGrafter"/>
</dbReference>
<organism evidence="1 2">
    <name type="scientific">Tricholomella constricta</name>
    <dbReference type="NCBI Taxonomy" id="117010"/>
    <lineage>
        <taxon>Eukaryota</taxon>
        <taxon>Fungi</taxon>
        <taxon>Dikarya</taxon>
        <taxon>Basidiomycota</taxon>
        <taxon>Agaricomycotina</taxon>
        <taxon>Agaricomycetes</taxon>
        <taxon>Agaricomycetidae</taxon>
        <taxon>Agaricales</taxon>
        <taxon>Tricholomatineae</taxon>
        <taxon>Lyophyllaceae</taxon>
        <taxon>Tricholomella</taxon>
    </lineage>
</organism>
<gene>
    <name evidence="1" type="ORF">D9615_000634</name>
</gene>
<proteinExistence type="predicted"/>
<keyword evidence="2" id="KW-1185">Reference proteome</keyword>
<dbReference type="InterPro" id="IPR050600">
    <property type="entry name" value="SETD3_SETD6_MTase"/>
</dbReference>
<dbReference type="EMBL" id="JAACJP010000001">
    <property type="protein sequence ID" value="KAF5388340.1"/>
    <property type="molecule type" value="Genomic_DNA"/>
</dbReference>
<sequence length="408" mass="46096">MTSEPATAVSFRNWFIEHGGEFHPHALFSEVPSGYCIVTREDLPVDTTVVKCPFNLAITEELSQRCLLKLMNLKELVSSEQWSERQWIASYLSFHWIIEDSSHLLHYAYMKTLPTAQKLRTPLHFTRLELQMFEGTNLYGASLDREKEWRHEWSQCHATVVNINPEWGSKFTWDSYLTAATFLSSRAFPSSVLSPTPSLLSSPDTKPVLLPGIDALNHARGEPVSWVVSYPRANNNTTSETPSISLVLHNPPTQGRELFNNYGAKPNSELILGYGFSLPQNPDDTIVLKIGGINGKKWEVGRSARGADGLWDEILHSMQQNPESPPNYEDQLDASGALLDMLQGLLDRLPSNREGRRVEMRPEVALMLHDYVEGQRDILESLIDFAHEKEKLAVDAAREEGIEIILED</sequence>
<dbReference type="SUPFAM" id="SSF82199">
    <property type="entry name" value="SET domain"/>
    <property type="match status" value="1"/>
</dbReference>
<evidence type="ECO:0008006" key="3">
    <source>
        <dbReference type="Google" id="ProtNLM"/>
    </source>
</evidence>
<dbReference type="PANTHER" id="PTHR13271">
    <property type="entry name" value="UNCHARACTERIZED PUTATIVE METHYLTRANSFERASE"/>
    <property type="match status" value="1"/>
</dbReference>
<comment type="caution">
    <text evidence="1">The sequence shown here is derived from an EMBL/GenBank/DDBJ whole genome shotgun (WGS) entry which is preliminary data.</text>
</comment>
<evidence type="ECO:0000313" key="2">
    <source>
        <dbReference type="Proteomes" id="UP000565441"/>
    </source>
</evidence>
<protein>
    <recommendedName>
        <fullName evidence="3">SET domain-containing protein</fullName>
    </recommendedName>
</protein>
<dbReference type="GO" id="GO:0016279">
    <property type="term" value="F:protein-lysine N-methyltransferase activity"/>
    <property type="evidence" value="ECO:0007669"/>
    <property type="project" value="TreeGrafter"/>
</dbReference>
<dbReference type="OrthoDB" id="42889at2759"/>
<reference evidence="1 2" key="1">
    <citation type="journal article" date="2020" name="ISME J.">
        <title>Uncovering the hidden diversity of litter-decomposition mechanisms in mushroom-forming fungi.</title>
        <authorList>
            <person name="Floudas D."/>
            <person name="Bentzer J."/>
            <person name="Ahren D."/>
            <person name="Johansson T."/>
            <person name="Persson P."/>
            <person name="Tunlid A."/>
        </authorList>
    </citation>
    <scope>NUCLEOTIDE SEQUENCE [LARGE SCALE GENOMIC DNA]</scope>
    <source>
        <strain evidence="1 2">CBS 661.87</strain>
    </source>
</reference>
<dbReference type="AlphaFoldDB" id="A0A8H5MBG3"/>
<dbReference type="Proteomes" id="UP000565441">
    <property type="component" value="Unassembled WGS sequence"/>
</dbReference>
<dbReference type="Gene3D" id="3.90.1410.10">
    <property type="entry name" value="set domain protein methyltransferase, domain 1"/>
    <property type="match status" value="1"/>
</dbReference>
<evidence type="ECO:0000313" key="1">
    <source>
        <dbReference type="EMBL" id="KAF5388340.1"/>
    </source>
</evidence>
<name>A0A8H5MBG3_9AGAR</name>